<dbReference type="EMBL" id="MGGL01000002">
    <property type="protein sequence ID" value="OGM27759.1"/>
    <property type="molecule type" value="Genomic_DNA"/>
</dbReference>
<evidence type="ECO:0000313" key="3">
    <source>
        <dbReference type="Proteomes" id="UP000179221"/>
    </source>
</evidence>
<accession>A0A1F7YLJ8</accession>
<dbReference type="Proteomes" id="UP000179221">
    <property type="component" value="Unassembled WGS sequence"/>
</dbReference>
<evidence type="ECO:0000256" key="1">
    <source>
        <dbReference type="SAM" id="Phobius"/>
    </source>
</evidence>
<name>A0A1F7YLJ8_9BACT</name>
<keyword evidence="1" id="KW-0812">Transmembrane</keyword>
<keyword evidence="1" id="KW-0472">Membrane</keyword>
<feature type="transmembrane region" description="Helical" evidence="1">
    <location>
        <begin position="42"/>
        <end position="64"/>
    </location>
</feature>
<feature type="transmembrane region" description="Helical" evidence="1">
    <location>
        <begin position="15"/>
        <end position="36"/>
    </location>
</feature>
<reference evidence="2 3" key="1">
    <citation type="journal article" date="2016" name="Nat. Commun.">
        <title>Thousands of microbial genomes shed light on interconnected biogeochemical processes in an aquifer system.</title>
        <authorList>
            <person name="Anantharaman K."/>
            <person name="Brown C.T."/>
            <person name="Hug L.A."/>
            <person name="Sharon I."/>
            <person name="Castelle C.J."/>
            <person name="Probst A.J."/>
            <person name="Thomas B.C."/>
            <person name="Singh A."/>
            <person name="Wilkins M.J."/>
            <person name="Karaoz U."/>
            <person name="Brodie E.L."/>
            <person name="Williams K.H."/>
            <person name="Hubbard S.S."/>
            <person name="Banfield J.F."/>
        </authorList>
    </citation>
    <scope>NUCLEOTIDE SEQUENCE [LARGE SCALE GENOMIC DNA]</scope>
</reference>
<comment type="caution">
    <text evidence="2">The sequence shown here is derived from an EMBL/GenBank/DDBJ whole genome shotgun (WGS) entry which is preliminary data.</text>
</comment>
<dbReference type="AlphaFoldDB" id="A0A1F7YLJ8"/>
<protein>
    <submittedName>
        <fullName evidence="2">Uncharacterized protein</fullName>
    </submittedName>
</protein>
<gene>
    <name evidence="2" type="ORF">A2628_05060</name>
</gene>
<organism evidence="2 3">
    <name type="scientific">Candidatus Woesebacteria bacterium RIFCSPHIGHO2_01_FULL_40_22</name>
    <dbReference type="NCBI Taxonomy" id="1802499"/>
    <lineage>
        <taxon>Bacteria</taxon>
        <taxon>Candidatus Woeseibacteriota</taxon>
    </lineage>
</organism>
<proteinExistence type="predicted"/>
<evidence type="ECO:0000313" key="2">
    <source>
        <dbReference type="EMBL" id="OGM27759.1"/>
    </source>
</evidence>
<sequence>MKEKRKKQVKLRKNFFPLLVITLIFWTLLFFIFWFIDPFGSGSIPLFLSVFFITVTLTFSIVFANTRRGALTSLGLTLYLILRYFGIGHIINFLLIFGILLSFEIYLTKK</sequence>
<feature type="transmembrane region" description="Helical" evidence="1">
    <location>
        <begin position="76"/>
        <end position="103"/>
    </location>
</feature>
<keyword evidence="1" id="KW-1133">Transmembrane helix</keyword>